<keyword evidence="3 7" id="KW-0862">Zinc</keyword>
<protein>
    <recommendedName>
        <fullName evidence="7">Ferric uptake regulation protein</fullName>
    </recommendedName>
</protein>
<keyword evidence="7" id="KW-0963">Cytoplasm</keyword>
<evidence type="ECO:0000256" key="4">
    <source>
        <dbReference type="ARBA" id="ARBA00023015"/>
    </source>
</evidence>
<keyword evidence="2 7" id="KW-0678">Repressor</keyword>
<keyword evidence="7" id="KW-0408">Iron</keyword>
<gene>
    <name evidence="7" type="primary">fur</name>
    <name evidence="8" type="ORF">WNY58_07655</name>
</gene>
<dbReference type="Proteomes" id="UP001449225">
    <property type="component" value="Unassembled WGS sequence"/>
</dbReference>
<dbReference type="CDD" id="cd07153">
    <property type="entry name" value="Fur_like"/>
    <property type="match status" value="1"/>
</dbReference>
<evidence type="ECO:0000256" key="3">
    <source>
        <dbReference type="ARBA" id="ARBA00022833"/>
    </source>
</evidence>
<evidence type="ECO:0000256" key="6">
    <source>
        <dbReference type="ARBA" id="ARBA00023163"/>
    </source>
</evidence>
<dbReference type="EMBL" id="JBBMRA010000005">
    <property type="protein sequence ID" value="MEM5536265.1"/>
    <property type="molecule type" value="Genomic_DNA"/>
</dbReference>
<dbReference type="SUPFAM" id="SSF46785">
    <property type="entry name" value="Winged helix' DNA-binding domain"/>
    <property type="match status" value="1"/>
</dbReference>
<evidence type="ECO:0000313" key="8">
    <source>
        <dbReference type="EMBL" id="MEM5536265.1"/>
    </source>
</evidence>
<reference evidence="8 9" key="1">
    <citation type="submission" date="2024-03" db="EMBL/GenBank/DDBJ databases">
        <title>Community enrichment and isolation of bacterial strains for fucoidan degradation.</title>
        <authorList>
            <person name="Sichert A."/>
        </authorList>
    </citation>
    <scope>NUCLEOTIDE SEQUENCE [LARGE SCALE GENOMIC DNA]</scope>
    <source>
        <strain evidence="8 9">AS76</strain>
    </source>
</reference>
<dbReference type="InterPro" id="IPR043135">
    <property type="entry name" value="Fur_C"/>
</dbReference>
<dbReference type="Pfam" id="PF01475">
    <property type="entry name" value="FUR"/>
    <property type="match status" value="1"/>
</dbReference>
<comment type="caution">
    <text evidence="8">The sequence shown here is derived from an EMBL/GenBank/DDBJ whole genome shotgun (WGS) entry which is preliminary data.</text>
</comment>
<dbReference type="RefSeq" id="WP_342854215.1">
    <property type="nucleotide sequence ID" value="NZ_JBBMRA010000005.1"/>
</dbReference>
<evidence type="ECO:0000256" key="7">
    <source>
        <dbReference type="RuleBase" id="RU364037"/>
    </source>
</evidence>
<name>A0ABU9TRA6_9GAMM</name>
<dbReference type="Gene3D" id="3.30.1490.190">
    <property type="match status" value="1"/>
</dbReference>
<dbReference type="InterPro" id="IPR036390">
    <property type="entry name" value="WH_DNA-bd_sf"/>
</dbReference>
<dbReference type="PANTHER" id="PTHR33202:SF22">
    <property type="entry name" value="HYDROGEN PEROXIDE SENSITIVE REPRESSOR"/>
    <property type="match status" value="1"/>
</dbReference>
<dbReference type="InterPro" id="IPR036388">
    <property type="entry name" value="WH-like_DNA-bd_sf"/>
</dbReference>
<dbReference type="Gene3D" id="1.10.10.10">
    <property type="entry name" value="Winged helix-like DNA-binding domain superfamily/Winged helix DNA-binding domain"/>
    <property type="match status" value="1"/>
</dbReference>
<organism evidence="8 9">
    <name type="scientific">Neptuniibacter pectenicola</name>
    <dbReference type="NCBI Taxonomy" id="1806669"/>
    <lineage>
        <taxon>Bacteria</taxon>
        <taxon>Pseudomonadati</taxon>
        <taxon>Pseudomonadota</taxon>
        <taxon>Gammaproteobacteria</taxon>
        <taxon>Oceanospirillales</taxon>
        <taxon>Oceanospirillaceae</taxon>
        <taxon>Neptuniibacter</taxon>
    </lineage>
</organism>
<evidence type="ECO:0000256" key="5">
    <source>
        <dbReference type="ARBA" id="ARBA00023125"/>
    </source>
</evidence>
<keyword evidence="5 7" id="KW-0238">DNA-binding</keyword>
<comment type="subcellular location">
    <subcellularLocation>
        <location evidence="7">Cytoplasm</location>
    </subcellularLocation>
</comment>
<evidence type="ECO:0000256" key="2">
    <source>
        <dbReference type="ARBA" id="ARBA00022491"/>
    </source>
</evidence>
<evidence type="ECO:0000256" key="1">
    <source>
        <dbReference type="ARBA" id="ARBA00007957"/>
    </source>
</evidence>
<keyword evidence="4 7" id="KW-0805">Transcription regulation</keyword>
<keyword evidence="6 7" id="KW-0804">Transcription</keyword>
<keyword evidence="9" id="KW-1185">Reference proteome</keyword>
<sequence length="131" mass="14987">MTIERKTRQYEAIRTVLTEAKRPLLAQEILNLASVIVPKMSLATVYRNLKGLQANNLITSVLLPGQNPRYEIKTHTHHHHFQCRYCEQVFEVHLCPGGFESFMPEGFTVEDHELILYGECKECSAQKSKGS</sequence>
<comment type="subunit">
    <text evidence="7">Homodimer.</text>
</comment>
<comment type="similarity">
    <text evidence="1 7">Belongs to the Fur family.</text>
</comment>
<accession>A0ABU9TRA6</accession>
<keyword evidence="7" id="KW-0479">Metal-binding</keyword>
<evidence type="ECO:0000313" key="9">
    <source>
        <dbReference type="Proteomes" id="UP001449225"/>
    </source>
</evidence>
<dbReference type="InterPro" id="IPR002481">
    <property type="entry name" value="FUR"/>
</dbReference>
<dbReference type="PANTHER" id="PTHR33202">
    <property type="entry name" value="ZINC UPTAKE REGULATION PROTEIN"/>
    <property type="match status" value="1"/>
</dbReference>
<proteinExistence type="inferred from homology"/>